<gene>
    <name evidence="2" type="ORF">SCD92_13895</name>
</gene>
<comment type="caution">
    <text evidence="2">The sequence shown here is derived from an EMBL/GenBank/DDBJ whole genome shotgun (WGS) entry which is preliminary data.</text>
</comment>
<feature type="domain" description="Erythromycin biosynthesis protein CIII-like C-terminal" evidence="1">
    <location>
        <begin position="306"/>
        <end position="400"/>
    </location>
</feature>
<dbReference type="Proteomes" id="UP001273505">
    <property type="component" value="Unassembled WGS sequence"/>
</dbReference>
<dbReference type="PANTHER" id="PTHR48050">
    <property type="entry name" value="STEROL 3-BETA-GLUCOSYLTRANSFERASE"/>
    <property type="match status" value="1"/>
</dbReference>
<evidence type="ECO:0000313" key="3">
    <source>
        <dbReference type="Proteomes" id="UP001273505"/>
    </source>
</evidence>
<dbReference type="Pfam" id="PF06722">
    <property type="entry name" value="EryCIII-like_C"/>
    <property type="match status" value="1"/>
</dbReference>
<protein>
    <submittedName>
        <fullName evidence="2">Glycosyltransferase</fullName>
    </submittedName>
</protein>
<name>A0ABU4S0L9_9GAMM</name>
<dbReference type="RefSeq" id="WP_302722209.1">
    <property type="nucleotide sequence ID" value="NZ_JAULRU010000514.1"/>
</dbReference>
<keyword evidence="3" id="KW-1185">Reference proteome</keyword>
<sequence length="427" mass="48562">MSNQSPPSVVLVGSGSHGDVNPLIDISLQLKQSEITPIILTNDVYRDQINDLSIKFISTGSASEYEKSLRLEESNPSSIRYRNLFQEYIVPTYLREYVRTRDLLKTIPKPLVASPARVNGAMLASLETNTKYLKLTLSPCNYEFNDTTTKWLYKKFPNESINSRLKRSIFGYKTKYHMYKQVEWMLKIIHNNTTSPNFSYFKIMRFMASNLYDEIGLFPEWLLNCTSSNPEPTCGALGFTNVMDPPMESTLPNKIQNFLKKFPHPIIFTCGTNVKEANKFFSDAEVILKKLERPGIFLSKHQTSFSTSFDQILKLNYTPLRPLLLVSDAIIHHGGIGTCAEALYAGIPQYIRPVEFDQFDNARRLSEIGVAMSQPASNFDINKAVNDITYMLSNTPTKDSISCYSKKTRESNSLNNICNHIVTSLER</sequence>
<dbReference type="SUPFAM" id="SSF53756">
    <property type="entry name" value="UDP-Glycosyltransferase/glycogen phosphorylase"/>
    <property type="match status" value="1"/>
</dbReference>
<dbReference type="EMBL" id="JAXAFO010000025">
    <property type="protein sequence ID" value="MDX6850459.1"/>
    <property type="molecule type" value="Genomic_DNA"/>
</dbReference>
<reference evidence="2 3" key="1">
    <citation type="submission" date="2023-11" db="EMBL/GenBank/DDBJ databases">
        <title>Gilvimarinus fulvus sp. nov., isolated from the surface of Kelp.</title>
        <authorList>
            <person name="Sun Y.Y."/>
            <person name="Gong Y."/>
            <person name="Du Z.J."/>
        </authorList>
    </citation>
    <scope>NUCLEOTIDE SEQUENCE [LARGE SCALE GENOMIC DNA]</scope>
    <source>
        <strain evidence="2 3">SDUM040013</strain>
    </source>
</reference>
<dbReference type="InterPro" id="IPR050426">
    <property type="entry name" value="Glycosyltransferase_28"/>
</dbReference>
<proteinExistence type="predicted"/>
<organism evidence="2 3">
    <name type="scientific">Gilvimarinus gilvus</name>
    <dbReference type="NCBI Taxonomy" id="3058038"/>
    <lineage>
        <taxon>Bacteria</taxon>
        <taxon>Pseudomonadati</taxon>
        <taxon>Pseudomonadota</taxon>
        <taxon>Gammaproteobacteria</taxon>
        <taxon>Cellvibrionales</taxon>
        <taxon>Cellvibrionaceae</taxon>
        <taxon>Gilvimarinus</taxon>
    </lineage>
</organism>
<dbReference type="Gene3D" id="3.40.50.2000">
    <property type="entry name" value="Glycogen Phosphorylase B"/>
    <property type="match status" value="2"/>
</dbReference>
<dbReference type="PANTHER" id="PTHR48050:SF13">
    <property type="entry name" value="STEROL 3-BETA-GLUCOSYLTRANSFERASE UGT80A2"/>
    <property type="match status" value="1"/>
</dbReference>
<accession>A0ABU4S0L9</accession>
<evidence type="ECO:0000259" key="1">
    <source>
        <dbReference type="Pfam" id="PF06722"/>
    </source>
</evidence>
<dbReference type="InterPro" id="IPR010610">
    <property type="entry name" value="EryCIII-like_C"/>
</dbReference>
<evidence type="ECO:0000313" key="2">
    <source>
        <dbReference type="EMBL" id="MDX6850459.1"/>
    </source>
</evidence>